<name>A0ABU3KM83_9BURK</name>
<organism evidence="2 3">
    <name type="scientific">Rhodoferax potami</name>
    <dbReference type="NCBI Taxonomy" id="3068338"/>
    <lineage>
        <taxon>Bacteria</taxon>
        <taxon>Pseudomonadati</taxon>
        <taxon>Pseudomonadota</taxon>
        <taxon>Betaproteobacteria</taxon>
        <taxon>Burkholderiales</taxon>
        <taxon>Comamonadaceae</taxon>
        <taxon>Rhodoferax</taxon>
    </lineage>
</organism>
<evidence type="ECO:0000256" key="1">
    <source>
        <dbReference type="SAM" id="MobiDB-lite"/>
    </source>
</evidence>
<gene>
    <name evidence="2" type="ORF">RAE19_07085</name>
</gene>
<feature type="region of interest" description="Disordered" evidence="1">
    <location>
        <begin position="1"/>
        <end position="33"/>
    </location>
</feature>
<comment type="caution">
    <text evidence="2">The sequence shown here is derived from an EMBL/GenBank/DDBJ whole genome shotgun (WGS) entry which is preliminary data.</text>
</comment>
<accession>A0ABU3KM83</accession>
<dbReference type="EMBL" id="JAVBIK010000001">
    <property type="protein sequence ID" value="MDT7518473.1"/>
    <property type="molecule type" value="Genomic_DNA"/>
</dbReference>
<proteinExistence type="predicted"/>
<sequence>MFSKIFGKSASGGAQRSEAQDSRGLEVVEDDPETSWSLWDNALAAQDSQHSMLDAAGNTRPNGSAAQHRMPGLYPAHRALDFDDAPTRPMGLDEKEPEVLAAEALERVELHHHRIAQTIRTLWGYKECSAYINQLIMSGGDGMGNARIGFKPEAVEAMLQLADLHDVLFGPAEPPSDSGFAPSVHSSLSGLR</sequence>
<protein>
    <submittedName>
        <fullName evidence="2">Uncharacterized protein</fullName>
    </submittedName>
</protein>
<dbReference type="RefSeq" id="WP_313874231.1">
    <property type="nucleotide sequence ID" value="NZ_JAVBIK010000001.1"/>
</dbReference>
<evidence type="ECO:0000313" key="3">
    <source>
        <dbReference type="Proteomes" id="UP001321700"/>
    </source>
</evidence>
<reference evidence="2 3" key="1">
    <citation type="submission" date="2023-08" db="EMBL/GenBank/DDBJ databases">
        <title>Rhodoferax potami sp. nov. and Rhodoferax mekongensis sp. nov., isolated from the Mekong River in Thailand.</title>
        <authorList>
            <person name="Kitikhun S."/>
            <person name="Charoenyingcharoen P."/>
            <person name="Siriarchawattana P."/>
            <person name="Likhitrattanapisal S."/>
            <person name="Nilsakha T."/>
            <person name="Chanpet A."/>
            <person name="Rattanawaree P."/>
            <person name="Ingsriswang S."/>
        </authorList>
    </citation>
    <scope>NUCLEOTIDE SEQUENCE [LARGE SCALE GENOMIC DNA]</scope>
    <source>
        <strain evidence="2 3">TBRC 17660</strain>
    </source>
</reference>
<evidence type="ECO:0000313" key="2">
    <source>
        <dbReference type="EMBL" id="MDT7518473.1"/>
    </source>
</evidence>
<keyword evidence="3" id="KW-1185">Reference proteome</keyword>
<dbReference type="Proteomes" id="UP001321700">
    <property type="component" value="Unassembled WGS sequence"/>
</dbReference>